<dbReference type="PaxDb" id="67767-A0A0J7K8R7"/>
<dbReference type="AlphaFoldDB" id="A0A0J7K8R7"/>
<proteinExistence type="predicted"/>
<keyword evidence="2" id="KW-1185">Reference proteome</keyword>
<protein>
    <submittedName>
        <fullName evidence="1">Uncharacterized protein</fullName>
    </submittedName>
</protein>
<comment type="caution">
    <text evidence="1">The sequence shown here is derived from an EMBL/GenBank/DDBJ whole genome shotgun (WGS) entry which is preliminary data.</text>
</comment>
<name>A0A0J7K8R7_LASNI</name>
<dbReference type="EMBL" id="LBMM01011451">
    <property type="protein sequence ID" value="KMQ86833.1"/>
    <property type="molecule type" value="Genomic_DNA"/>
</dbReference>
<reference evidence="1 2" key="1">
    <citation type="submission" date="2015-04" db="EMBL/GenBank/DDBJ databases">
        <title>Lasius niger genome sequencing.</title>
        <authorList>
            <person name="Konorov E.A."/>
            <person name="Nikitin M.A."/>
            <person name="Kirill M.V."/>
            <person name="Chang P."/>
        </authorList>
    </citation>
    <scope>NUCLEOTIDE SEQUENCE [LARGE SCALE GENOMIC DNA]</scope>
    <source>
        <tissue evidence="1">Whole</tissue>
    </source>
</reference>
<dbReference type="PANTHER" id="PTHR39953">
    <property type="entry name" value="RE54151P"/>
    <property type="match status" value="1"/>
</dbReference>
<organism evidence="1 2">
    <name type="scientific">Lasius niger</name>
    <name type="common">Black garden ant</name>
    <dbReference type="NCBI Taxonomy" id="67767"/>
    <lineage>
        <taxon>Eukaryota</taxon>
        <taxon>Metazoa</taxon>
        <taxon>Ecdysozoa</taxon>
        <taxon>Arthropoda</taxon>
        <taxon>Hexapoda</taxon>
        <taxon>Insecta</taxon>
        <taxon>Pterygota</taxon>
        <taxon>Neoptera</taxon>
        <taxon>Endopterygota</taxon>
        <taxon>Hymenoptera</taxon>
        <taxon>Apocrita</taxon>
        <taxon>Aculeata</taxon>
        <taxon>Formicoidea</taxon>
        <taxon>Formicidae</taxon>
        <taxon>Formicinae</taxon>
        <taxon>Lasius</taxon>
        <taxon>Lasius</taxon>
    </lineage>
</organism>
<evidence type="ECO:0000313" key="2">
    <source>
        <dbReference type="Proteomes" id="UP000036403"/>
    </source>
</evidence>
<sequence length="121" mass="13586">MANNLVPGFVKADSTNLPKIDIFMVCEFIKKSDKFNPAEVKNEKAAMSSRESYSDQAIGYVCLRRNEFNNTCTVKCKVCPEHCIRSKEYSVTLTVSEEEEKVVDVEYQDCAASSGKCINPK</sequence>
<dbReference type="OrthoDB" id="7680943at2759"/>
<gene>
    <name evidence="1" type="ORF">RF55_14085</name>
</gene>
<accession>A0A0J7K8R7</accession>
<dbReference type="Proteomes" id="UP000036403">
    <property type="component" value="Unassembled WGS sequence"/>
</dbReference>
<dbReference type="PANTHER" id="PTHR39953:SF1">
    <property type="entry name" value="RE54151P"/>
    <property type="match status" value="1"/>
</dbReference>
<evidence type="ECO:0000313" key="1">
    <source>
        <dbReference type="EMBL" id="KMQ86833.1"/>
    </source>
</evidence>